<reference evidence="2 3" key="2">
    <citation type="submission" date="2018-11" db="EMBL/GenBank/DDBJ databases">
        <authorList>
            <consortium name="Pathogen Informatics"/>
        </authorList>
    </citation>
    <scope>NUCLEOTIDE SEQUENCE [LARGE SCALE GENOMIC DNA]</scope>
</reference>
<dbReference type="EMBL" id="UYRR01031096">
    <property type="protein sequence ID" value="VDK45650.1"/>
    <property type="molecule type" value="Genomic_DNA"/>
</dbReference>
<evidence type="ECO:0000313" key="4">
    <source>
        <dbReference type="WBParaSite" id="ASIM_0001225401-mRNA-1"/>
    </source>
</evidence>
<dbReference type="Pfam" id="PF18028">
    <property type="entry name" value="Zmiz1_N"/>
    <property type="match status" value="1"/>
</dbReference>
<evidence type="ECO:0000259" key="1">
    <source>
        <dbReference type="Pfam" id="PF18028"/>
    </source>
</evidence>
<dbReference type="AlphaFoldDB" id="A0A0M3JVJ9"/>
<reference evidence="4" key="1">
    <citation type="submission" date="2017-02" db="UniProtKB">
        <authorList>
            <consortium name="WormBaseParasite"/>
        </authorList>
    </citation>
    <scope>IDENTIFICATION</scope>
</reference>
<dbReference type="WBParaSite" id="ASIM_0001225401-mRNA-1">
    <property type="protein sequence ID" value="ASIM_0001225401-mRNA-1"/>
    <property type="gene ID" value="ASIM_0001225401"/>
</dbReference>
<dbReference type="InterPro" id="IPR040797">
    <property type="entry name" value="ZMIZ1_N"/>
</dbReference>
<keyword evidence="3" id="KW-1185">Reference proteome</keyword>
<protein>
    <submittedName>
        <fullName evidence="4">Zmiz1_N domain-containing protein</fullName>
    </submittedName>
</protein>
<accession>A0A0M3JVJ9</accession>
<proteinExistence type="predicted"/>
<dbReference type="OrthoDB" id="27975at2759"/>
<organism evidence="4">
    <name type="scientific">Anisakis simplex</name>
    <name type="common">Herring worm</name>
    <dbReference type="NCBI Taxonomy" id="6269"/>
    <lineage>
        <taxon>Eukaryota</taxon>
        <taxon>Metazoa</taxon>
        <taxon>Ecdysozoa</taxon>
        <taxon>Nematoda</taxon>
        <taxon>Chromadorea</taxon>
        <taxon>Rhabditida</taxon>
        <taxon>Spirurina</taxon>
        <taxon>Ascaridomorpha</taxon>
        <taxon>Ascaridoidea</taxon>
        <taxon>Anisakidae</taxon>
        <taxon>Anisakis</taxon>
        <taxon>Anisakis simplex complex</taxon>
    </lineage>
</organism>
<evidence type="ECO:0000313" key="2">
    <source>
        <dbReference type="EMBL" id="VDK45650.1"/>
    </source>
</evidence>
<name>A0A0M3JVJ9_ANISI</name>
<sequence length="101" mass="11367">MATAADVSYEQHLKQNNERLVSLRKQLNDIRGYDRGCRELIAWCDDPRAFNAAFEENLLAALQEVVKVSSNDGFDRQLAIALITSCHSHRKLLSKESAGMC</sequence>
<feature type="domain" description="ZMIZ1 N-terminal" evidence="1">
    <location>
        <begin position="14"/>
        <end position="98"/>
    </location>
</feature>
<dbReference type="Proteomes" id="UP000267096">
    <property type="component" value="Unassembled WGS sequence"/>
</dbReference>
<evidence type="ECO:0000313" key="3">
    <source>
        <dbReference type="Proteomes" id="UP000267096"/>
    </source>
</evidence>
<gene>
    <name evidence="2" type="ORF">ASIM_LOCUS11720</name>
</gene>